<sequence length="52" mass="6076">NDQGITWEDQWLQGQAKNQFDFPQSNFKRALSSKSLHDTSTLWDPHHQPLVP</sequence>
<keyword evidence="2" id="KW-1185">Reference proteome</keyword>
<accession>A0A7T8KIG2</accession>
<name>A0A7T8KIG2_CALRO</name>
<dbReference type="EMBL" id="CP045890">
    <property type="protein sequence ID" value="QQP56529.1"/>
    <property type="molecule type" value="Genomic_DNA"/>
</dbReference>
<dbReference type="AlphaFoldDB" id="A0A7T8KIG2"/>
<evidence type="ECO:0000313" key="2">
    <source>
        <dbReference type="Proteomes" id="UP000595437"/>
    </source>
</evidence>
<organism evidence="1 2">
    <name type="scientific">Caligus rogercresseyi</name>
    <name type="common">Sea louse</name>
    <dbReference type="NCBI Taxonomy" id="217165"/>
    <lineage>
        <taxon>Eukaryota</taxon>
        <taxon>Metazoa</taxon>
        <taxon>Ecdysozoa</taxon>
        <taxon>Arthropoda</taxon>
        <taxon>Crustacea</taxon>
        <taxon>Multicrustacea</taxon>
        <taxon>Hexanauplia</taxon>
        <taxon>Copepoda</taxon>
        <taxon>Siphonostomatoida</taxon>
        <taxon>Caligidae</taxon>
        <taxon>Caligus</taxon>
    </lineage>
</organism>
<protein>
    <submittedName>
        <fullName evidence="1">Uncharacterized protein</fullName>
    </submittedName>
</protein>
<dbReference type="Proteomes" id="UP000595437">
    <property type="component" value="Chromosome 1"/>
</dbReference>
<gene>
    <name evidence="1" type="ORF">FKW44_001217</name>
</gene>
<proteinExistence type="predicted"/>
<reference evidence="2" key="1">
    <citation type="submission" date="2021-01" db="EMBL/GenBank/DDBJ databases">
        <title>Caligus Genome Assembly.</title>
        <authorList>
            <person name="Gallardo-Escarate C."/>
        </authorList>
    </citation>
    <scope>NUCLEOTIDE SEQUENCE [LARGE SCALE GENOMIC DNA]</scope>
</reference>
<feature type="non-terminal residue" evidence="1">
    <location>
        <position position="52"/>
    </location>
</feature>
<feature type="non-terminal residue" evidence="1">
    <location>
        <position position="1"/>
    </location>
</feature>
<evidence type="ECO:0000313" key="1">
    <source>
        <dbReference type="EMBL" id="QQP56529.1"/>
    </source>
</evidence>